<evidence type="ECO:0000256" key="12">
    <source>
        <dbReference type="ARBA" id="ARBA00023098"/>
    </source>
</evidence>
<dbReference type="GO" id="GO:0005789">
    <property type="term" value="C:endoplasmic reticulum membrane"/>
    <property type="evidence" value="ECO:0007669"/>
    <property type="project" value="UniProtKB-SubCell"/>
</dbReference>
<dbReference type="EC" id="2.3.1.20" evidence="5"/>
<accession>A0A915E7Y9</accession>
<evidence type="ECO:0000256" key="6">
    <source>
        <dbReference type="ARBA" id="ARBA00022516"/>
    </source>
</evidence>
<keyword evidence="12" id="KW-0443">Lipid metabolism</keyword>
<evidence type="ECO:0000256" key="11">
    <source>
        <dbReference type="ARBA" id="ARBA00022989"/>
    </source>
</evidence>
<evidence type="ECO:0000256" key="13">
    <source>
        <dbReference type="ARBA" id="ARBA00023136"/>
    </source>
</evidence>
<evidence type="ECO:0000256" key="5">
    <source>
        <dbReference type="ARBA" id="ARBA00013244"/>
    </source>
</evidence>
<comment type="subcellular location">
    <subcellularLocation>
        <location evidence="1">Endoplasmic reticulum membrane</location>
        <topology evidence="1">Multi-pass membrane protein</topology>
    </subcellularLocation>
</comment>
<keyword evidence="8 15" id="KW-0812">Transmembrane</keyword>
<feature type="transmembrane region" description="Helical" evidence="15">
    <location>
        <begin position="29"/>
        <end position="49"/>
    </location>
</feature>
<evidence type="ECO:0000256" key="9">
    <source>
        <dbReference type="ARBA" id="ARBA00022798"/>
    </source>
</evidence>
<keyword evidence="9" id="KW-0319">Glycerol metabolism</keyword>
<evidence type="ECO:0000256" key="10">
    <source>
        <dbReference type="ARBA" id="ARBA00022824"/>
    </source>
</evidence>
<comment type="pathway">
    <text evidence="2">Glycerolipid metabolism; triacylglycerol biosynthesis.</text>
</comment>
<evidence type="ECO:0000256" key="4">
    <source>
        <dbReference type="ARBA" id="ARBA00005420"/>
    </source>
</evidence>
<evidence type="ECO:0000256" key="15">
    <source>
        <dbReference type="SAM" id="Phobius"/>
    </source>
</evidence>
<evidence type="ECO:0000313" key="17">
    <source>
        <dbReference type="WBParaSite" id="jg3015"/>
    </source>
</evidence>
<keyword evidence="10" id="KW-0256">Endoplasmic reticulum</keyword>
<dbReference type="PANTHER" id="PTHR12317:SF0">
    <property type="entry name" value="ACYLTRANSFERASE"/>
    <property type="match status" value="1"/>
</dbReference>
<dbReference type="WBParaSite" id="jg3015">
    <property type="protein sequence ID" value="jg3015"/>
    <property type="gene ID" value="jg3015"/>
</dbReference>
<dbReference type="GO" id="GO:0019432">
    <property type="term" value="P:triglyceride biosynthetic process"/>
    <property type="evidence" value="ECO:0007669"/>
    <property type="project" value="TreeGrafter"/>
</dbReference>
<dbReference type="AlphaFoldDB" id="A0A915E7Y9"/>
<dbReference type="Proteomes" id="UP000887574">
    <property type="component" value="Unplaced"/>
</dbReference>
<evidence type="ECO:0000256" key="1">
    <source>
        <dbReference type="ARBA" id="ARBA00004477"/>
    </source>
</evidence>
<proteinExistence type="inferred from homology"/>
<comment type="similarity">
    <text evidence="4">Belongs to the diacylglycerol acyltransferase family.</text>
</comment>
<organism evidence="16 17">
    <name type="scientific">Ditylenchus dipsaci</name>
    <dbReference type="NCBI Taxonomy" id="166011"/>
    <lineage>
        <taxon>Eukaryota</taxon>
        <taxon>Metazoa</taxon>
        <taxon>Ecdysozoa</taxon>
        <taxon>Nematoda</taxon>
        <taxon>Chromadorea</taxon>
        <taxon>Rhabditida</taxon>
        <taxon>Tylenchina</taxon>
        <taxon>Tylenchomorpha</taxon>
        <taxon>Sphaerularioidea</taxon>
        <taxon>Anguinidae</taxon>
        <taxon>Anguininae</taxon>
        <taxon>Ditylenchus</taxon>
    </lineage>
</organism>
<evidence type="ECO:0000256" key="14">
    <source>
        <dbReference type="ARBA" id="ARBA00023315"/>
    </source>
</evidence>
<evidence type="ECO:0000256" key="3">
    <source>
        <dbReference type="ARBA" id="ARBA00005189"/>
    </source>
</evidence>
<dbReference type="Pfam" id="PF03982">
    <property type="entry name" value="DAGAT"/>
    <property type="match status" value="1"/>
</dbReference>
<feature type="transmembrane region" description="Helical" evidence="15">
    <location>
        <begin position="69"/>
        <end position="89"/>
    </location>
</feature>
<dbReference type="InterPro" id="IPR007130">
    <property type="entry name" value="DAGAT"/>
</dbReference>
<keyword evidence="16" id="KW-1185">Reference proteome</keyword>
<sequence length="177" mass="19874">MTTTTTIKADDISIQEGEEDLKTQFLEKWAVMFYWLWKYLASYFPMKLVKTADLPADRNYIIGVHPHGIIGFATFVTFVTVTLPMQFWFPIRREVLTLTGTISSKGYAVAIVPGGAAEALDSHPDSYALTLKNRKGFVRLAIKHGANLVPCTTLEKTKSTVKCQIHLEASLENFRSN</sequence>
<keyword evidence="13 15" id="KW-0472">Membrane</keyword>
<dbReference type="GO" id="GO:0006071">
    <property type="term" value="P:glycerol metabolic process"/>
    <property type="evidence" value="ECO:0007669"/>
    <property type="project" value="UniProtKB-KW"/>
</dbReference>
<protein>
    <recommendedName>
        <fullName evidence="5">diacylglycerol O-acyltransferase</fullName>
        <ecNumber evidence="5">2.3.1.20</ecNumber>
    </recommendedName>
</protein>
<keyword evidence="7" id="KW-0808">Transferase</keyword>
<comment type="pathway">
    <text evidence="3">Lipid metabolism.</text>
</comment>
<evidence type="ECO:0000256" key="7">
    <source>
        <dbReference type="ARBA" id="ARBA00022679"/>
    </source>
</evidence>
<keyword evidence="6" id="KW-0444">Lipid biosynthesis</keyword>
<dbReference type="CDD" id="cd07987">
    <property type="entry name" value="LPLAT_MGAT-like"/>
    <property type="match status" value="1"/>
</dbReference>
<evidence type="ECO:0000256" key="2">
    <source>
        <dbReference type="ARBA" id="ARBA00004771"/>
    </source>
</evidence>
<dbReference type="GO" id="GO:0004144">
    <property type="term" value="F:diacylglycerol O-acyltransferase activity"/>
    <property type="evidence" value="ECO:0007669"/>
    <property type="project" value="UniProtKB-EC"/>
</dbReference>
<reference evidence="17" key="1">
    <citation type="submission" date="2022-11" db="UniProtKB">
        <authorList>
            <consortium name="WormBaseParasite"/>
        </authorList>
    </citation>
    <scope>IDENTIFICATION</scope>
</reference>
<keyword evidence="14" id="KW-0012">Acyltransferase</keyword>
<dbReference type="PANTHER" id="PTHR12317">
    <property type="entry name" value="DIACYLGLYCEROL O-ACYLTRANSFERASE"/>
    <property type="match status" value="1"/>
</dbReference>
<name>A0A915E7Y9_9BILA</name>
<evidence type="ECO:0000256" key="8">
    <source>
        <dbReference type="ARBA" id="ARBA00022692"/>
    </source>
</evidence>
<keyword evidence="11 15" id="KW-1133">Transmembrane helix</keyword>
<evidence type="ECO:0000313" key="16">
    <source>
        <dbReference type="Proteomes" id="UP000887574"/>
    </source>
</evidence>